<accession>A0A919FQF3</accession>
<dbReference type="EMBL" id="BNBO01000014">
    <property type="protein sequence ID" value="GHH70627.1"/>
    <property type="molecule type" value="Genomic_DNA"/>
</dbReference>
<feature type="domain" description="4Fe-4S ferredoxin-type" evidence="9">
    <location>
        <begin position="79"/>
        <end position="108"/>
    </location>
</feature>
<keyword evidence="3" id="KW-0479">Metal-binding</keyword>
<evidence type="ECO:0000313" key="11">
    <source>
        <dbReference type="Proteomes" id="UP000617734"/>
    </source>
</evidence>
<evidence type="ECO:0000256" key="6">
    <source>
        <dbReference type="ARBA" id="ARBA00023004"/>
    </source>
</evidence>
<evidence type="ECO:0000256" key="8">
    <source>
        <dbReference type="SAM" id="MobiDB-lite"/>
    </source>
</evidence>
<dbReference type="PROSITE" id="PS51379">
    <property type="entry name" value="4FE4S_FER_2"/>
    <property type="match status" value="2"/>
</dbReference>
<dbReference type="Pfam" id="PF13247">
    <property type="entry name" value="Fer4_11"/>
    <property type="match status" value="1"/>
</dbReference>
<comment type="caution">
    <text evidence="10">The sequence shown here is derived from an EMBL/GenBank/DDBJ whole genome shotgun (WGS) entry which is preliminary data.</text>
</comment>
<reference evidence="10" key="2">
    <citation type="submission" date="2020-09" db="EMBL/GenBank/DDBJ databases">
        <authorList>
            <person name="Sun Q."/>
            <person name="Ohkuma M."/>
        </authorList>
    </citation>
    <scope>NUCLEOTIDE SEQUENCE</scope>
    <source>
        <strain evidence="10">JCM 4646</strain>
    </source>
</reference>
<dbReference type="AlphaFoldDB" id="A0A919FQF3"/>
<keyword evidence="6" id="KW-0408">Iron</keyword>
<dbReference type="PANTHER" id="PTHR43177:SF5">
    <property type="entry name" value="ANAEROBIC DIMETHYL SULFOXIDE REDUCTASE CHAIN B-RELATED"/>
    <property type="match status" value="1"/>
</dbReference>
<dbReference type="Gene3D" id="3.30.70.20">
    <property type="match status" value="2"/>
</dbReference>
<dbReference type="CDD" id="cd16369">
    <property type="entry name" value="DMSOR_beta_like"/>
    <property type="match status" value="1"/>
</dbReference>
<sequence>MLGRTIFIDPGRCIGCQACVSACRECDSHRGKSMIHLDYPDEGRSVASLPTVCMHCEDPVAPCAEVCPADAILITADGVVQEADPTRCIGCANCVNACPFGVPKIDLESKLQMKCNLCYDRTSYGLAPMCATVCPTGALFYGSLEELQAERPGVDVSTMFAFGDVTVSTGVAMVVPAEQRAAPLPGGLPAGGLLVADVLAGTVGDGSRSDGRPAGGQADRGRPDGGPADGGPPAGGLLRVIEVNGRPTPGNGAPA</sequence>
<dbReference type="GO" id="GO:0046872">
    <property type="term" value="F:metal ion binding"/>
    <property type="evidence" value="ECO:0007669"/>
    <property type="project" value="UniProtKB-KW"/>
</dbReference>
<keyword evidence="11" id="KW-1185">Reference proteome</keyword>
<gene>
    <name evidence="10" type="ORF">GCM10018781_30700</name>
</gene>
<dbReference type="GO" id="GO:0051539">
    <property type="term" value="F:4 iron, 4 sulfur cluster binding"/>
    <property type="evidence" value="ECO:0007669"/>
    <property type="project" value="UniProtKB-KW"/>
</dbReference>
<dbReference type="InterPro" id="IPR017896">
    <property type="entry name" value="4Fe4S_Fe-S-bd"/>
</dbReference>
<dbReference type="Pfam" id="PF12797">
    <property type="entry name" value="Fer4_2"/>
    <property type="match status" value="1"/>
</dbReference>
<dbReference type="Proteomes" id="UP000617734">
    <property type="component" value="Unassembled WGS sequence"/>
</dbReference>
<evidence type="ECO:0000256" key="1">
    <source>
        <dbReference type="ARBA" id="ARBA00022448"/>
    </source>
</evidence>
<reference evidence="10" key="1">
    <citation type="journal article" date="2014" name="Int. J. Syst. Evol. Microbiol.">
        <title>Complete genome sequence of Corynebacterium casei LMG S-19264T (=DSM 44701T), isolated from a smear-ripened cheese.</title>
        <authorList>
            <consortium name="US DOE Joint Genome Institute (JGI-PGF)"/>
            <person name="Walter F."/>
            <person name="Albersmeier A."/>
            <person name="Kalinowski J."/>
            <person name="Ruckert C."/>
        </authorList>
    </citation>
    <scope>NUCLEOTIDE SEQUENCE</scope>
    <source>
        <strain evidence="10">JCM 4646</strain>
    </source>
</reference>
<evidence type="ECO:0000256" key="7">
    <source>
        <dbReference type="ARBA" id="ARBA00023014"/>
    </source>
</evidence>
<evidence type="ECO:0000256" key="5">
    <source>
        <dbReference type="ARBA" id="ARBA00022982"/>
    </source>
</evidence>
<proteinExistence type="predicted"/>
<evidence type="ECO:0000256" key="2">
    <source>
        <dbReference type="ARBA" id="ARBA00022485"/>
    </source>
</evidence>
<dbReference type="SUPFAM" id="SSF54862">
    <property type="entry name" value="4Fe-4S ferredoxins"/>
    <property type="match status" value="1"/>
</dbReference>
<dbReference type="PROSITE" id="PS00198">
    <property type="entry name" value="4FE4S_FER_1"/>
    <property type="match status" value="1"/>
</dbReference>
<evidence type="ECO:0000256" key="3">
    <source>
        <dbReference type="ARBA" id="ARBA00022723"/>
    </source>
</evidence>
<evidence type="ECO:0000259" key="9">
    <source>
        <dbReference type="PROSITE" id="PS51379"/>
    </source>
</evidence>
<keyword evidence="5" id="KW-0249">Electron transport</keyword>
<feature type="region of interest" description="Disordered" evidence="8">
    <location>
        <begin position="204"/>
        <end position="255"/>
    </location>
</feature>
<feature type="domain" description="4Fe-4S ferredoxin-type" evidence="9">
    <location>
        <begin position="4"/>
        <end position="34"/>
    </location>
</feature>
<dbReference type="InterPro" id="IPR017900">
    <property type="entry name" value="4Fe4S_Fe_S_CS"/>
</dbReference>
<evidence type="ECO:0000313" key="10">
    <source>
        <dbReference type="EMBL" id="GHH70627.1"/>
    </source>
</evidence>
<keyword evidence="7" id="KW-0411">Iron-sulfur</keyword>
<evidence type="ECO:0000256" key="4">
    <source>
        <dbReference type="ARBA" id="ARBA00022737"/>
    </source>
</evidence>
<dbReference type="PANTHER" id="PTHR43177">
    <property type="entry name" value="PROTEIN NRFC"/>
    <property type="match status" value="1"/>
</dbReference>
<keyword evidence="2" id="KW-0004">4Fe-4S</keyword>
<dbReference type="InterPro" id="IPR050954">
    <property type="entry name" value="ET_IronSulfur_Cluster-Binding"/>
</dbReference>
<organism evidence="10 11">
    <name type="scientific">Kitasatospora indigofera</name>
    <dbReference type="NCBI Taxonomy" id="67307"/>
    <lineage>
        <taxon>Bacteria</taxon>
        <taxon>Bacillati</taxon>
        <taxon>Actinomycetota</taxon>
        <taxon>Actinomycetes</taxon>
        <taxon>Kitasatosporales</taxon>
        <taxon>Streptomycetaceae</taxon>
        <taxon>Kitasatospora</taxon>
    </lineage>
</organism>
<name>A0A919FQF3_9ACTN</name>
<protein>
    <recommendedName>
        <fullName evidence="9">4Fe-4S ferredoxin-type domain-containing protein</fullName>
    </recommendedName>
</protein>
<keyword evidence="1" id="KW-0813">Transport</keyword>
<keyword evidence="4" id="KW-0677">Repeat</keyword>